<protein>
    <submittedName>
        <fullName evidence="5">(California timema) hypothetical protein</fullName>
    </submittedName>
</protein>
<evidence type="ECO:0000313" key="5">
    <source>
        <dbReference type="EMBL" id="CAD7567568.1"/>
    </source>
</evidence>
<dbReference type="GO" id="GO:0005524">
    <property type="term" value="F:ATP binding"/>
    <property type="evidence" value="ECO:0007669"/>
    <property type="project" value="UniProtKB-KW"/>
</dbReference>
<dbReference type="PANTHER" id="PTHR44329">
    <property type="entry name" value="SERINE/THREONINE-PROTEIN KINASE TNNI3K-RELATED"/>
    <property type="match status" value="1"/>
</dbReference>
<gene>
    <name evidence="5" type="ORF">TCMB3V08_LOCUS357</name>
</gene>
<dbReference type="AlphaFoldDB" id="A0A7R9IV66"/>
<dbReference type="PROSITE" id="PS00108">
    <property type="entry name" value="PROTEIN_KINASE_ST"/>
    <property type="match status" value="1"/>
</dbReference>
<dbReference type="SMART" id="SM00220">
    <property type="entry name" value="S_TKc"/>
    <property type="match status" value="1"/>
</dbReference>
<dbReference type="EMBL" id="OE179122">
    <property type="protein sequence ID" value="CAD7567568.1"/>
    <property type="molecule type" value="Genomic_DNA"/>
</dbReference>
<evidence type="ECO:0000259" key="4">
    <source>
        <dbReference type="PROSITE" id="PS50011"/>
    </source>
</evidence>
<dbReference type="InterPro" id="IPR008271">
    <property type="entry name" value="Ser/Thr_kinase_AS"/>
</dbReference>
<dbReference type="PROSITE" id="PS50011">
    <property type="entry name" value="PROTEIN_KINASE_DOM"/>
    <property type="match status" value="1"/>
</dbReference>
<feature type="domain" description="Protein kinase" evidence="4">
    <location>
        <begin position="50"/>
        <end position="362"/>
    </location>
</feature>
<keyword evidence="2" id="KW-0067">ATP-binding</keyword>
<dbReference type="GO" id="GO:0097527">
    <property type="term" value="P:necroptotic signaling pathway"/>
    <property type="evidence" value="ECO:0007669"/>
    <property type="project" value="TreeGrafter"/>
</dbReference>
<dbReference type="Gene3D" id="1.10.510.10">
    <property type="entry name" value="Transferase(Phosphotransferase) domain 1"/>
    <property type="match status" value="1"/>
</dbReference>
<dbReference type="SUPFAM" id="SSF56112">
    <property type="entry name" value="Protein kinase-like (PK-like)"/>
    <property type="match status" value="1"/>
</dbReference>
<organism evidence="5">
    <name type="scientific">Timema californicum</name>
    <name type="common">California timema</name>
    <name type="synonym">Walking stick</name>
    <dbReference type="NCBI Taxonomy" id="61474"/>
    <lineage>
        <taxon>Eukaryota</taxon>
        <taxon>Metazoa</taxon>
        <taxon>Ecdysozoa</taxon>
        <taxon>Arthropoda</taxon>
        <taxon>Hexapoda</taxon>
        <taxon>Insecta</taxon>
        <taxon>Pterygota</taxon>
        <taxon>Neoptera</taxon>
        <taxon>Polyneoptera</taxon>
        <taxon>Phasmatodea</taxon>
        <taxon>Timematodea</taxon>
        <taxon>Timematoidea</taxon>
        <taxon>Timematidae</taxon>
        <taxon>Timema</taxon>
    </lineage>
</organism>
<sequence>MDTDETSEVVPYSKSPARLEASVILGWSYRALQGCRLATGALDYLDTALVLYLWVSGVGVFNMIRSPHMGVMCSPWAIKKLQRGNENKEHSQRLKKEAEILRKLHHPNIVGYRAFLQTDDGRDCLAMEKCSMCLGNMIEVRQEEGLAGPYPAADILTVAAGLAKALDYLHRDQLLLHGDVKSYNVLISGDFEAVKLCDFGVSLPLDEDGIVVEGSGMTYVGTDLWSSPEVLDGGLVTSKADMFSYGLVSWEMIALTVPNLSFDQSLVFSGSEAEDLQNKDPNKLDNNLEDSTEEPNYSGLLDVSSQDVILQDNCGSRPPLPDVSLGADYNPVLYLFEWCTEHDPNKRPRAQEVLDWMESPNVK</sequence>
<evidence type="ECO:0000256" key="1">
    <source>
        <dbReference type="ARBA" id="ARBA00022741"/>
    </source>
</evidence>
<dbReference type="InterPro" id="IPR011009">
    <property type="entry name" value="Kinase-like_dom_sf"/>
</dbReference>
<dbReference type="PANTHER" id="PTHR44329:SF298">
    <property type="entry name" value="MIXED LINEAGE KINASE DOMAIN-LIKE PROTEIN"/>
    <property type="match status" value="1"/>
</dbReference>
<evidence type="ECO:0000256" key="3">
    <source>
        <dbReference type="SAM" id="MobiDB-lite"/>
    </source>
</evidence>
<dbReference type="InterPro" id="IPR051681">
    <property type="entry name" value="Ser/Thr_Kinases-Pseudokinases"/>
</dbReference>
<accession>A0A7R9IV66</accession>
<name>A0A7R9IV66_TIMCA</name>
<dbReference type="Gene3D" id="3.30.200.20">
    <property type="entry name" value="Phosphorylase Kinase, domain 1"/>
    <property type="match status" value="1"/>
</dbReference>
<proteinExistence type="predicted"/>
<reference evidence="5" key="1">
    <citation type="submission" date="2020-11" db="EMBL/GenBank/DDBJ databases">
        <authorList>
            <person name="Tran Van P."/>
        </authorList>
    </citation>
    <scope>NUCLEOTIDE SEQUENCE</scope>
</reference>
<dbReference type="InterPro" id="IPR000719">
    <property type="entry name" value="Prot_kinase_dom"/>
</dbReference>
<dbReference type="GO" id="GO:0004672">
    <property type="term" value="F:protein kinase activity"/>
    <property type="evidence" value="ECO:0007669"/>
    <property type="project" value="InterPro"/>
</dbReference>
<keyword evidence="1" id="KW-0547">Nucleotide-binding</keyword>
<feature type="region of interest" description="Disordered" evidence="3">
    <location>
        <begin position="273"/>
        <end position="298"/>
    </location>
</feature>
<evidence type="ECO:0000256" key="2">
    <source>
        <dbReference type="ARBA" id="ARBA00022840"/>
    </source>
</evidence>
<dbReference type="Pfam" id="PF00069">
    <property type="entry name" value="Pkinase"/>
    <property type="match status" value="1"/>
</dbReference>